<feature type="domain" description="C2H2-type" evidence="8">
    <location>
        <begin position="766"/>
        <end position="793"/>
    </location>
</feature>
<feature type="domain" description="ZAD" evidence="9">
    <location>
        <begin position="18"/>
        <end position="93"/>
    </location>
</feature>
<dbReference type="Pfam" id="PF07776">
    <property type="entry name" value="zf-AD"/>
    <property type="match status" value="1"/>
</dbReference>
<feature type="domain" description="C2H2-type" evidence="8">
    <location>
        <begin position="341"/>
        <end position="368"/>
    </location>
</feature>
<evidence type="ECO:0000256" key="3">
    <source>
        <dbReference type="ARBA" id="ARBA00022771"/>
    </source>
</evidence>
<evidence type="ECO:0000256" key="5">
    <source>
        <dbReference type="PROSITE-ProRule" id="PRU00042"/>
    </source>
</evidence>
<keyword evidence="4 6" id="KW-0862">Zinc</keyword>
<feature type="domain" description="C2H2-type" evidence="8">
    <location>
        <begin position="256"/>
        <end position="283"/>
    </location>
</feature>
<evidence type="ECO:0000256" key="4">
    <source>
        <dbReference type="ARBA" id="ARBA00022833"/>
    </source>
</evidence>
<keyword evidence="2" id="KW-0677">Repeat</keyword>
<feature type="compositionally biased region" description="Acidic residues" evidence="7">
    <location>
        <begin position="103"/>
        <end position="133"/>
    </location>
</feature>
<evidence type="ECO:0000256" key="1">
    <source>
        <dbReference type="ARBA" id="ARBA00022723"/>
    </source>
</evidence>
<feature type="domain" description="C2H2-type" evidence="8">
    <location>
        <begin position="597"/>
        <end position="624"/>
    </location>
</feature>
<feature type="binding site" evidence="6">
    <location>
        <position position="66"/>
    </location>
    <ligand>
        <name>Zn(2+)</name>
        <dbReference type="ChEBI" id="CHEBI:29105"/>
    </ligand>
</feature>
<dbReference type="Pfam" id="PF13912">
    <property type="entry name" value="zf-C2H2_6"/>
    <property type="match status" value="1"/>
</dbReference>
<feature type="domain" description="C2H2-type" evidence="8">
    <location>
        <begin position="397"/>
        <end position="424"/>
    </location>
</feature>
<keyword evidence="3 5" id="KW-0863">Zinc-finger</keyword>
<feature type="domain" description="C2H2-type" evidence="8">
    <location>
        <begin position="463"/>
        <end position="491"/>
    </location>
</feature>
<evidence type="ECO:0000256" key="2">
    <source>
        <dbReference type="ARBA" id="ARBA00022737"/>
    </source>
</evidence>
<proteinExistence type="predicted"/>
<dbReference type="SMART" id="SM00868">
    <property type="entry name" value="zf-AD"/>
    <property type="match status" value="2"/>
</dbReference>
<evidence type="ECO:0000313" key="10">
    <source>
        <dbReference type="Proteomes" id="UP000695000"/>
    </source>
</evidence>
<feature type="domain" description="C2H2-type" evidence="8">
    <location>
        <begin position="682"/>
        <end position="709"/>
    </location>
</feature>
<accession>A0ABM1MMQ4</accession>
<feature type="domain" description="C2H2-type" evidence="8">
    <location>
        <begin position="533"/>
        <end position="561"/>
    </location>
</feature>
<name>A0ABM1MMQ4_NICVS</name>
<organism evidence="10 11">
    <name type="scientific">Nicrophorus vespilloides</name>
    <name type="common">Boreal carrion beetle</name>
    <dbReference type="NCBI Taxonomy" id="110193"/>
    <lineage>
        <taxon>Eukaryota</taxon>
        <taxon>Metazoa</taxon>
        <taxon>Ecdysozoa</taxon>
        <taxon>Arthropoda</taxon>
        <taxon>Hexapoda</taxon>
        <taxon>Insecta</taxon>
        <taxon>Pterygota</taxon>
        <taxon>Neoptera</taxon>
        <taxon>Endopterygota</taxon>
        <taxon>Coleoptera</taxon>
        <taxon>Polyphaga</taxon>
        <taxon>Staphyliniformia</taxon>
        <taxon>Silphidae</taxon>
        <taxon>Nicrophorinae</taxon>
        <taxon>Nicrophorus</taxon>
    </lineage>
</organism>
<feature type="domain" description="C2H2-type" evidence="8">
    <location>
        <begin position="710"/>
        <end position="737"/>
    </location>
</feature>
<feature type="binding site" evidence="6">
    <location>
        <position position="69"/>
    </location>
    <ligand>
        <name>Zn(2+)</name>
        <dbReference type="ChEBI" id="CHEBI:29105"/>
    </ligand>
</feature>
<keyword evidence="1 6" id="KW-0479">Metal-binding</keyword>
<dbReference type="InterPro" id="IPR013087">
    <property type="entry name" value="Znf_C2H2_type"/>
</dbReference>
<dbReference type="Proteomes" id="UP000695000">
    <property type="component" value="Unplaced"/>
</dbReference>
<feature type="domain" description="C2H2-type" evidence="8">
    <location>
        <begin position="199"/>
        <end position="222"/>
    </location>
</feature>
<dbReference type="Gene3D" id="3.30.160.60">
    <property type="entry name" value="Classic Zinc Finger"/>
    <property type="match status" value="14"/>
</dbReference>
<dbReference type="InterPro" id="IPR036236">
    <property type="entry name" value="Znf_C2H2_sf"/>
</dbReference>
<dbReference type="SUPFAM" id="SSF57667">
    <property type="entry name" value="beta-beta-alpha zinc fingers"/>
    <property type="match status" value="8"/>
</dbReference>
<evidence type="ECO:0000256" key="6">
    <source>
        <dbReference type="PROSITE-ProRule" id="PRU01263"/>
    </source>
</evidence>
<feature type="domain" description="C2H2-type" evidence="8">
    <location>
        <begin position="425"/>
        <end position="453"/>
    </location>
</feature>
<dbReference type="PROSITE" id="PS00028">
    <property type="entry name" value="ZINC_FINGER_C2H2_1"/>
    <property type="match status" value="17"/>
</dbReference>
<dbReference type="Gene3D" id="3.40.1800.20">
    <property type="match status" value="1"/>
</dbReference>
<feature type="domain" description="C2H2-type" evidence="8">
    <location>
        <begin position="738"/>
        <end position="765"/>
    </location>
</feature>
<keyword evidence="10" id="KW-1185">Reference proteome</keyword>
<feature type="binding site" evidence="6">
    <location>
        <position position="23"/>
    </location>
    <ligand>
        <name>Zn(2+)</name>
        <dbReference type="ChEBI" id="CHEBI:29105"/>
    </ligand>
</feature>
<feature type="domain" description="C2H2-type" evidence="8">
    <location>
        <begin position="654"/>
        <end position="681"/>
    </location>
</feature>
<sequence length="804" mass="93690">MDVADTSIKGLEMSDTLVCCRLCTNTNEKVIGIFDEEGVSNELATKINTYLPVKVSENDGMPLYCCWTCISTLITWHELYLTCLESKEKLENMKVTMKIDDEYEEECDDPDQQVESNEEDDEEVEEEEEEVNDETGRPDVSLNVFCQTVESEGGAEKGEWQEAEPAVKSARRRSKKKEIVININDWLVKTTEDPETYSYVCQLCSSTYNTEEEINEHIREKHEDVGGNKKERRRSTKLDHEAINSAKLVVDGKIYYHCNICGKNLHSPYTYMWHMRIHTGERPFVCDLCGKQFRVSQGLVRHLKETHEGIKKFACDICGRMFSTRRNVEEHRRIHTNERPYICDLCGKSFKQKASLFVHNRSHSNSFPFCCSYCNQRFRSRPPLLIHVTKHTGEKPYPCEVCGRCFRIKYELKRHMLIHSDEKPFVCSECGLGFRQKRYLRNHLKINHNTETTNLYHLAKSNHRCDVCGKKFSNSYVVLRHKRLQHGVENSSKCDLCMATFVNRTKLRIHLKSEHGELIKMPRRKPDEIESKYYCDICHRGYAQNGIMKRHKRLKHSNIEEPPPNPAKTVKKKSQRTMHSELVRRCRISGPDDKVFYKCEFCEKIYKFSSSLITHQTIHTGIRNFSCHICGKRFRQGSNLNIHINAFHNKIRKFSCTICQMRFATKAFLEEHMNKHTNTRPYICDVCGKSFRQRGSLYAHKLFHSNNFRFECTICGKKYRRSSELKVHSWLHTGHRPYKCDICGASFRVGTALKKHANTHNANNEHVCPDCGANFSRGRYLAKHRQDNCQKIPASADSTMEEVI</sequence>
<gene>
    <name evidence="11" type="primary">LOC108562148</name>
</gene>
<feature type="region of interest" description="Disordered" evidence="7">
    <location>
        <begin position="103"/>
        <end position="138"/>
    </location>
</feature>
<dbReference type="RefSeq" id="XP_017775854.1">
    <property type="nucleotide sequence ID" value="XM_017920365.1"/>
</dbReference>
<feature type="domain" description="C2H2-type" evidence="8">
    <location>
        <begin position="284"/>
        <end position="312"/>
    </location>
</feature>
<evidence type="ECO:0000259" key="9">
    <source>
        <dbReference type="PROSITE" id="PS51915"/>
    </source>
</evidence>
<feature type="domain" description="C2H2-type" evidence="8">
    <location>
        <begin position="369"/>
        <end position="396"/>
    </location>
</feature>
<reference evidence="11" key="1">
    <citation type="submission" date="2025-08" db="UniProtKB">
        <authorList>
            <consortium name="RefSeq"/>
        </authorList>
    </citation>
    <scope>IDENTIFICATION</scope>
    <source>
        <tissue evidence="11">Whole Larva</tissue>
    </source>
</reference>
<feature type="binding site" evidence="6">
    <location>
        <position position="20"/>
    </location>
    <ligand>
        <name>Zn(2+)</name>
        <dbReference type="ChEBI" id="CHEBI:29105"/>
    </ligand>
</feature>
<dbReference type="Pfam" id="PF00096">
    <property type="entry name" value="zf-C2H2"/>
    <property type="match status" value="11"/>
</dbReference>
<evidence type="ECO:0000313" key="11">
    <source>
        <dbReference type="RefSeq" id="XP_017775854.1"/>
    </source>
</evidence>
<dbReference type="InterPro" id="IPR012934">
    <property type="entry name" value="Znf_AD"/>
</dbReference>
<feature type="domain" description="C2H2-type" evidence="8">
    <location>
        <begin position="625"/>
        <end position="653"/>
    </location>
</feature>
<dbReference type="GeneID" id="108562148"/>
<protein>
    <submittedName>
        <fullName evidence="11">Zinc finger protein 271-like</fullName>
    </submittedName>
</protein>
<dbReference type="PANTHER" id="PTHR24409:SF420">
    <property type="entry name" value="IP01303P"/>
    <property type="match status" value="1"/>
</dbReference>
<dbReference type="PANTHER" id="PTHR24409">
    <property type="entry name" value="ZINC FINGER PROTEIN 142"/>
    <property type="match status" value="1"/>
</dbReference>
<feature type="domain" description="C2H2-type" evidence="8">
    <location>
        <begin position="313"/>
        <end position="340"/>
    </location>
</feature>
<dbReference type="PROSITE" id="PS51915">
    <property type="entry name" value="ZAD"/>
    <property type="match status" value="1"/>
</dbReference>
<evidence type="ECO:0000259" key="8">
    <source>
        <dbReference type="PROSITE" id="PS50157"/>
    </source>
</evidence>
<feature type="region of interest" description="Disordered" evidence="7">
    <location>
        <begin position="557"/>
        <end position="576"/>
    </location>
</feature>
<evidence type="ECO:0000256" key="7">
    <source>
        <dbReference type="SAM" id="MobiDB-lite"/>
    </source>
</evidence>
<dbReference type="SUPFAM" id="SSF57716">
    <property type="entry name" value="Glucocorticoid receptor-like (DNA-binding domain)"/>
    <property type="match status" value="1"/>
</dbReference>
<dbReference type="SMART" id="SM00355">
    <property type="entry name" value="ZnF_C2H2"/>
    <property type="match status" value="18"/>
</dbReference>
<dbReference type="PROSITE" id="PS50157">
    <property type="entry name" value="ZINC_FINGER_C2H2_2"/>
    <property type="match status" value="17"/>
</dbReference>